<dbReference type="Proteomes" id="UP000621560">
    <property type="component" value="Unassembled WGS sequence"/>
</dbReference>
<dbReference type="Pfam" id="PF00395">
    <property type="entry name" value="SLH"/>
    <property type="match status" value="1"/>
</dbReference>
<keyword evidence="4" id="KW-1185">Reference proteome</keyword>
<comment type="caution">
    <text evidence="3">The sequence shown here is derived from an EMBL/GenBank/DDBJ whole genome shotgun (WGS) entry which is preliminary data.</text>
</comment>
<feature type="domain" description="SLH" evidence="2">
    <location>
        <begin position="78"/>
        <end position="141"/>
    </location>
</feature>
<gene>
    <name evidence="3" type="ORF">IDH44_14140</name>
</gene>
<proteinExistence type="predicted"/>
<sequence length="521" mass="54849">MKKTASFGLSALLAMGLLSGIASADELTAQQKFDALKAKGIFTGFVDGSAGLDRNMTRAQFARIAGLLDGLDVDTTPASQTFQDVAPGHWAYEEIEAAAKAGLFNGVGGGKFDPNGSVSKEQMATVMVRVLDIETDDTATVGQGVSDWAQGYVAAAVQAGLVDSQSDFTGPAGREQLVVTAYSTDELQETIHTVREENKPAIGKLLALDVMSVEDNQFGGEQTMSKADVLKALASMTNDELDADKLSLPDNPTFADVLRAYLQALGYPASMLEDADGLVDKAIEAGIVSADSPLLKIQSLNVPLSREWGSYLTAGTLFDASTVTVDSEGNVELHENQPLSRTMKLPSAPIVVELEDIEGVPTYSTLNSVDPSINTRLTPVYTPGPSRDRTAPRITAATINGHDVTVTDGVYGTITLSYSEGYLASGTISVSEDAELVITSIEGLDLGAFSGLLTQSLDRGANSLELIEHLGEIDGGEEGISVTLVDAWDQNGDGLVITGELTDDADNSSEVTLKIVIEQVD</sequence>
<reference evidence="3" key="1">
    <citation type="submission" date="2020-09" db="EMBL/GenBank/DDBJ databases">
        <title>A novel bacterium of genus Paenibacillus, isolated from South China Sea.</title>
        <authorList>
            <person name="Huang H."/>
            <person name="Mo K."/>
            <person name="Hu Y."/>
        </authorList>
    </citation>
    <scope>NUCLEOTIDE SEQUENCE</scope>
    <source>
        <strain evidence="3">IB182496</strain>
    </source>
</reference>
<feature type="signal peptide" evidence="1">
    <location>
        <begin position="1"/>
        <end position="24"/>
    </location>
</feature>
<evidence type="ECO:0000313" key="4">
    <source>
        <dbReference type="Proteomes" id="UP000621560"/>
    </source>
</evidence>
<keyword evidence="1" id="KW-0732">Signal</keyword>
<protein>
    <submittedName>
        <fullName evidence="3">S-layer homology domain-containing protein</fullName>
    </submittedName>
</protein>
<dbReference type="InterPro" id="IPR051465">
    <property type="entry name" value="Cell_Envelope_Struct_Comp"/>
</dbReference>
<dbReference type="EMBL" id="JACXIZ010000022">
    <property type="protein sequence ID" value="MBD2846340.1"/>
    <property type="molecule type" value="Genomic_DNA"/>
</dbReference>
<accession>A0A927BVC5</accession>
<dbReference type="PANTHER" id="PTHR43308">
    <property type="entry name" value="OUTER MEMBRANE PROTEIN ALPHA-RELATED"/>
    <property type="match status" value="1"/>
</dbReference>
<dbReference type="PANTHER" id="PTHR43308:SF5">
    <property type="entry name" value="S-LAYER PROTEIN _ PEPTIDOGLYCAN ENDO-BETA-N-ACETYLGLUCOSAMINIDASE"/>
    <property type="match status" value="1"/>
</dbReference>
<evidence type="ECO:0000259" key="2">
    <source>
        <dbReference type="PROSITE" id="PS51272"/>
    </source>
</evidence>
<dbReference type="RefSeq" id="WP_190918675.1">
    <property type="nucleotide sequence ID" value="NZ_JACXIZ010000022.1"/>
</dbReference>
<name>A0A927BVC5_9BACL</name>
<evidence type="ECO:0000313" key="3">
    <source>
        <dbReference type="EMBL" id="MBD2846340.1"/>
    </source>
</evidence>
<dbReference type="PROSITE" id="PS51272">
    <property type="entry name" value="SLH"/>
    <property type="match status" value="1"/>
</dbReference>
<dbReference type="InterPro" id="IPR001119">
    <property type="entry name" value="SLH_dom"/>
</dbReference>
<evidence type="ECO:0000256" key="1">
    <source>
        <dbReference type="SAM" id="SignalP"/>
    </source>
</evidence>
<organism evidence="3 4">
    <name type="scientific">Paenibacillus sabuli</name>
    <dbReference type="NCBI Taxonomy" id="2772509"/>
    <lineage>
        <taxon>Bacteria</taxon>
        <taxon>Bacillati</taxon>
        <taxon>Bacillota</taxon>
        <taxon>Bacilli</taxon>
        <taxon>Bacillales</taxon>
        <taxon>Paenibacillaceae</taxon>
        <taxon>Paenibacillus</taxon>
    </lineage>
</organism>
<dbReference type="AlphaFoldDB" id="A0A927BVC5"/>
<feature type="chain" id="PRO_5036997249" evidence="1">
    <location>
        <begin position="25"/>
        <end position="521"/>
    </location>
</feature>